<feature type="transmembrane region" description="Helical" evidence="1">
    <location>
        <begin position="103"/>
        <end position="126"/>
    </location>
</feature>
<dbReference type="EMBL" id="QBKI01000009">
    <property type="protein sequence ID" value="PTX15047.1"/>
    <property type="molecule type" value="Genomic_DNA"/>
</dbReference>
<keyword evidence="1" id="KW-1133">Transmembrane helix</keyword>
<evidence type="ECO:0000256" key="1">
    <source>
        <dbReference type="SAM" id="Phobius"/>
    </source>
</evidence>
<dbReference type="InterPro" id="IPR002798">
    <property type="entry name" value="SpoIIM-like"/>
</dbReference>
<evidence type="ECO:0000313" key="2">
    <source>
        <dbReference type="EMBL" id="PTX15047.1"/>
    </source>
</evidence>
<keyword evidence="3" id="KW-1185">Reference proteome</keyword>
<keyword evidence="1" id="KW-0812">Transmembrane</keyword>
<name>A0A2T5YEA7_9BACT</name>
<organism evidence="2 3">
    <name type="scientific">Pontibacter mucosus</name>
    <dbReference type="NCBI Taxonomy" id="1649266"/>
    <lineage>
        <taxon>Bacteria</taxon>
        <taxon>Pseudomonadati</taxon>
        <taxon>Bacteroidota</taxon>
        <taxon>Cytophagia</taxon>
        <taxon>Cytophagales</taxon>
        <taxon>Hymenobacteraceae</taxon>
        <taxon>Pontibacter</taxon>
    </lineage>
</organism>
<evidence type="ECO:0000313" key="3">
    <source>
        <dbReference type="Proteomes" id="UP000244225"/>
    </source>
</evidence>
<keyword evidence="1" id="KW-0472">Membrane</keyword>
<gene>
    <name evidence="2" type="ORF">C8N40_109145</name>
</gene>
<dbReference type="AlphaFoldDB" id="A0A2T5YEA7"/>
<comment type="caution">
    <text evidence="2">The sequence shown here is derived from an EMBL/GenBank/DDBJ whole genome shotgun (WGS) entry which is preliminary data.</text>
</comment>
<dbReference type="Pfam" id="PF01944">
    <property type="entry name" value="SpoIIM"/>
    <property type="match status" value="1"/>
</dbReference>
<sequence>MALLKKAFLCSFIIWLIGFILGVHYKIDFTSLNNYGEGVSLFTQKEPLSLSLDILRNNLYVLIFNLTGVVVLGISTAINLVFNGFFLGQMISAGISNLSLGKTILIVLPHSLELLGLWLGGCVGFAGAKMLIQYFVTKDAIREDNLFLLGKVFMVAVLLTVLAAFTEVYVSMRII</sequence>
<accession>A0A2T5YEA7</accession>
<feature type="transmembrane region" description="Helical" evidence="1">
    <location>
        <begin position="146"/>
        <end position="170"/>
    </location>
</feature>
<reference evidence="2 3" key="1">
    <citation type="submission" date="2018-04" db="EMBL/GenBank/DDBJ databases">
        <title>Genomic Encyclopedia of Archaeal and Bacterial Type Strains, Phase II (KMG-II): from individual species to whole genera.</title>
        <authorList>
            <person name="Goeker M."/>
        </authorList>
    </citation>
    <scope>NUCLEOTIDE SEQUENCE [LARGE SCALE GENOMIC DNA]</scope>
    <source>
        <strain evidence="2 3">DSM 100162</strain>
    </source>
</reference>
<feature type="transmembrane region" description="Helical" evidence="1">
    <location>
        <begin position="59"/>
        <end position="82"/>
    </location>
</feature>
<protein>
    <submittedName>
        <fullName evidence="2">Putative membrane protein SpoIIM required for sporulation</fullName>
    </submittedName>
</protein>
<feature type="transmembrane region" description="Helical" evidence="1">
    <location>
        <begin position="7"/>
        <end position="25"/>
    </location>
</feature>
<dbReference type="Proteomes" id="UP000244225">
    <property type="component" value="Unassembled WGS sequence"/>
</dbReference>
<proteinExistence type="predicted"/>